<evidence type="ECO:0000256" key="1">
    <source>
        <dbReference type="ARBA" id="ARBA00022578"/>
    </source>
</evidence>
<dbReference type="GO" id="GO:0015074">
    <property type="term" value="P:DNA integration"/>
    <property type="evidence" value="ECO:0007669"/>
    <property type="project" value="InterPro"/>
</dbReference>
<name>A0A9W8JR05_9AGAR</name>
<keyword evidence="2" id="KW-0507">mRNA processing</keyword>
<dbReference type="OrthoDB" id="7691805at2759"/>
<keyword evidence="4" id="KW-0479">Metal-binding</keyword>
<dbReference type="InterPro" id="IPR013103">
    <property type="entry name" value="RVT_2"/>
</dbReference>
<feature type="region of interest" description="Disordered" evidence="11">
    <location>
        <begin position="345"/>
        <end position="415"/>
    </location>
</feature>
<dbReference type="InterPro" id="IPR057670">
    <property type="entry name" value="SH3_retrovirus"/>
</dbReference>
<evidence type="ECO:0000313" key="15">
    <source>
        <dbReference type="Proteomes" id="UP001148786"/>
    </source>
</evidence>
<evidence type="ECO:0000256" key="10">
    <source>
        <dbReference type="PROSITE-ProRule" id="PRU00047"/>
    </source>
</evidence>
<evidence type="ECO:0000256" key="3">
    <source>
        <dbReference type="ARBA" id="ARBA00022670"/>
    </source>
</evidence>
<dbReference type="InterPro" id="IPR001584">
    <property type="entry name" value="Integrase_cat-core"/>
</dbReference>
<dbReference type="Pfam" id="PF14223">
    <property type="entry name" value="Retrotran_gag_2"/>
    <property type="match status" value="1"/>
</dbReference>
<dbReference type="Pfam" id="PF13976">
    <property type="entry name" value="gag_pre-integrs"/>
    <property type="match status" value="1"/>
</dbReference>
<dbReference type="InterPro" id="IPR036875">
    <property type="entry name" value="Znf_CCHC_sf"/>
</dbReference>
<dbReference type="GO" id="GO:0003964">
    <property type="term" value="F:RNA-directed DNA polymerase activity"/>
    <property type="evidence" value="ECO:0007669"/>
    <property type="project" value="UniProtKB-EC"/>
</dbReference>
<dbReference type="GO" id="GO:0003723">
    <property type="term" value="F:RNA binding"/>
    <property type="evidence" value="ECO:0007669"/>
    <property type="project" value="UniProtKB-KW"/>
</dbReference>
<dbReference type="Gene3D" id="3.30.420.10">
    <property type="entry name" value="Ribonuclease H-like superfamily/Ribonuclease H"/>
    <property type="match status" value="1"/>
</dbReference>
<feature type="compositionally biased region" description="Basic and acidic residues" evidence="11">
    <location>
        <begin position="937"/>
        <end position="949"/>
    </location>
</feature>
<dbReference type="InterPro" id="IPR043502">
    <property type="entry name" value="DNA/RNA_pol_sf"/>
</dbReference>
<dbReference type="InterPro" id="IPR039537">
    <property type="entry name" value="Retrotran_Ty1/copia-like"/>
</dbReference>
<dbReference type="PROSITE" id="PS50158">
    <property type="entry name" value="ZF_CCHC"/>
    <property type="match status" value="1"/>
</dbReference>
<evidence type="ECO:0000259" key="13">
    <source>
        <dbReference type="PROSITE" id="PS50994"/>
    </source>
</evidence>
<feature type="domain" description="CCHC-type" evidence="12">
    <location>
        <begin position="288"/>
        <end position="303"/>
    </location>
</feature>
<evidence type="ECO:0000313" key="14">
    <source>
        <dbReference type="EMBL" id="KAJ3494244.1"/>
    </source>
</evidence>
<dbReference type="InterPro" id="IPR036397">
    <property type="entry name" value="RNaseH_sf"/>
</dbReference>
<dbReference type="Proteomes" id="UP001148786">
    <property type="component" value="Unassembled WGS sequence"/>
</dbReference>
<dbReference type="GO" id="GO:0006508">
    <property type="term" value="P:proteolysis"/>
    <property type="evidence" value="ECO:0007669"/>
    <property type="project" value="UniProtKB-KW"/>
</dbReference>
<comment type="catalytic activity">
    <reaction evidence="8">
        <text>DNA(n) + a 2'-deoxyribonucleoside 5'-triphosphate = DNA(n+1) + diphosphate</text>
        <dbReference type="Rhea" id="RHEA:22508"/>
        <dbReference type="Rhea" id="RHEA-COMP:17339"/>
        <dbReference type="Rhea" id="RHEA-COMP:17340"/>
        <dbReference type="ChEBI" id="CHEBI:33019"/>
        <dbReference type="ChEBI" id="CHEBI:61560"/>
        <dbReference type="ChEBI" id="CHEBI:173112"/>
        <dbReference type="EC" id="2.7.7.49"/>
    </reaction>
</comment>
<keyword evidence="1" id="KW-0815">Transposition</keyword>
<sequence>MSTTTTSLSDTLPSSVPKLDASGLNWAIFAVRFQDAVEAKGFWGHFTGTDPRPVPTATPAPAPTPATVTAGAAITAVVGAAPPTVGATVTPTTAEIAAMEKWDKDERAAKSLLTQRIPDSTLMRIHSKKTVFERWSTIVSEYTEKGAYAQTEMRTKFLGTKCPDKGNVREFLDSLATKREQLASVGVDIDEKDYRSTILQSLPIPLSNFASAQLAAARMFSLTGTIAPDTLIRLIGEEYDRQKSQRSGRSGKVREDDHDEVMAVSPNASNNMGGGQAANGGGGSSRGCWKCGDLGHCKSQCPKMKKTVDKSTQKAASSKAGGSANVVEVEEGDSDGVFAVMVESDDETSVHGSMPGLQSNTNTVTRSDDYSDADSDSLPVPHQSDVLTDSDWFSDIGSDAGDHDDPFWSSEDGSDKEEERLMAEFYTIVNAVKEKFDVENAFLETPRVEIYDSGSTRHISPYREDFVNLMEIPPQMLRAANKNNFSATGVGELIIDVPSGVNMKQLHLTEVLYSPEVGYTLVSIGRLDEKGFSATFAHGKCTIRGPEGEEVGEVAKNAKGLYRVEHDDDTVNSAIETITLDQFHRRMGHISPEVARRLVSNKFVTGVRLATMSASGDPFFCESCVYAKATRKSVPKERAGERASEFGGEVHSDLWGPAPVSTRGGRRYYVTFIDDKTRLTHLYLMRNKSDTFAKYKEYEAWCDAQLGARVKVLHSDRGGEYAGKEFIVHLKARGTARKQTVHDTPAQNGVAERRNRIIMERVRAVLHSSGLPKFLWGEAARHVVWLLNRTSTKAVDGKTPYEAAFGKKPDLHEVREWGEKVWVRVEGGNKLGGRVREGRWMGLDEKSKGVRVYWPDKRTVTVERNVYFDKTISSVSRLEGEDWQFIETTPDSTPDGLTSTKSVNTQASTSAPTPLVTPGTTIPAPTDPTDSYTSNSSDHETPSEPETRSKRTRKPTQRLCDILEGRAVSSNRPGAPKVTPGVQLPSEILYALYSEAGSEGENEDRWVRVADFIDEYAMVAEISEKEALEPRSLAEARTRPDWPLWEKAILEELAVLKAAGTWELVDAPPGANIVGSKWVFRAKKDATGNVVRYKARLVAQGFSQVPGIDYFDTFAPVACLASIRAVLAMAAVHDYEIHQVDVKGAYLNGILTADEVIFMRQPPGYRISDSAGKVCRLLKTLYGLKQSGRRWYQRLVEIMALLGFERCAVDQAVFFKRRGEALVIVLVHVDDCTIVASALPLIEAFKAEVAKHVEITDLGELHWILGIEVRRDRVRRVIFLSQRSYIDSIIRRYNLQDLKPLSIPMDPNVRLSSAQSPSTTVEIAKMVNVLYHEAVGSLMYASLGTRPDITFAVQTVSRYASKPGPEHWEAVKRIFRYLSGTKELWLSFGGDTKGLVGFADADGSMAEDRHAISGYAFLLHGGAVSWSAKRQEIISLSTTESEYVAATQATKEALWLRSLISELFAIDLDTTTLFSDNQSAIALTKDHQYHARTKHIDIRFHFIRWIVEKGSIRLVYCPTGEMVADTLTKALPSAKVKHFASELGLVLV</sequence>
<feature type="region of interest" description="Disordered" evidence="11">
    <location>
        <begin position="886"/>
        <end position="958"/>
    </location>
</feature>
<proteinExistence type="predicted"/>
<dbReference type="GO" id="GO:0032196">
    <property type="term" value="P:transposition"/>
    <property type="evidence" value="ECO:0007669"/>
    <property type="project" value="UniProtKB-KW"/>
</dbReference>
<dbReference type="GO" id="GO:0006397">
    <property type="term" value="P:mRNA processing"/>
    <property type="evidence" value="ECO:0007669"/>
    <property type="project" value="UniProtKB-KW"/>
</dbReference>
<dbReference type="InterPro" id="IPR054722">
    <property type="entry name" value="PolX-like_BBD"/>
</dbReference>
<evidence type="ECO:0000256" key="11">
    <source>
        <dbReference type="SAM" id="MobiDB-lite"/>
    </source>
</evidence>
<dbReference type="GO" id="GO:0008270">
    <property type="term" value="F:zinc ion binding"/>
    <property type="evidence" value="ECO:0007669"/>
    <property type="project" value="UniProtKB-KW"/>
</dbReference>
<evidence type="ECO:0000256" key="4">
    <source>
        <dbReference type="ARBA" id="ARBA00022723"/>
    </source>
</evidence>
<dbReference type="SUPFAM" id="SSF56672">
    <property type="entry name" value="DNA/RNA polymerases"/>
    <property type="match status" value="1"/>
</dbReference>
<accession>A0A9W8JR05</accession>
<dbReference type="Pfam" id="PF25597">
    <property type="entry name" value="SH3_retrovirus"/>
    <property type="match status" value="1"/>
</dbReference>
<evidence type="ECO:0000259" key="12">
    <source>
        <dbReference type="PROSITE" id="PS50158"/>
    </source>
</evidence>
<dbReference type="InterPro" id="IPR012337">
    <property type="entry name" value="RNaseH-like_sf"/>
</dbReference>
<dbReference type="SUPFAM" id="SSF53098">
    <property type="entry name" value="Ribonuclease H-like"/>
    <property type="match status" value="1"/>
</dbReference>
<evidence type="ECO:0000256" key="7">
    <source>
        <dbReference type="ARBA" id="ARBA00022884"/>
    </source>
</evidence>
<keyword evidence="7" id="KW-0694">RNA-binding</keyword>
<dbReference type="CDD" id="cd09272">
    <property type="entry name" value="RNase_HI_RT_Ty1"/>
    <property type="match status" value="1"/>
</dbReference>
<keyword evidence="5" id="KW-0064">Aspartyl protease</keyword>
<evidence type="ECO:0000256" key="9">
    <source>
        <dbReference type="ARBA" id="ARBA00049244"/>
    </source>
</evidence>
<dbReference type="GO" id="GO:0005634">
    <property type="term" value="C:nucleus"/>
    <property type="evidence" value="ECO:0007669"/>
    <property type="project" value="UniProtKB-ARBA"/>
</dbReference>
<keyword evidence="10" id="KW-0862">Zinc</keyword>
<evidence type="ECO:0000256" key="5">
    <source>
        <dbReference type="ARBA" id="ARBA00022750"/>
    </source>
</evidence>
<gene>
    <name evidence="14" type="ORF">NLJ89_g10850</name>
</gene>
<organism evidence="14 15">
    <name type="scientific">Agrocybe chaxingu</name>
    <dbReference type="NCBI Taxonomy" id="84603"/>
    <lineage>
        <taxon>Eukaryota</taxon>
        <taxon>Fungi</taxon>
        <taxon>Dikarya</taxon>
        <taxon>Basidiomycota</taxon>
        <taxon>Agaricomycotina</taxon>
        <taxon>Agaricomycetes</taxon>
        <taxon>Agaricomycetidae</taxon>
        <taxon>Agaricales</taxon>
        <taxon>Agaricineae</taxon>
        <taxon>Strophariaceae</taxon>
        <taxon>Agrocybe</taxon>
    </lineage>
</organism>
<dbReference type="PROSITE" id="PS50994">
    <property type="entry name" value="INTEGRASE"/>
    <property type="match status" value="1"/>
</dbReference>
<keyword evidence="10" id="KW-0863">Zinc-finger</keyword>
<evidence type="ECO:0000256" key="2">
    <source>
        <dbReference type="ARBA" id="ARBA00022664"/>
    </source>
</evidence>
<dbReference type="InterPro" id="IPR025724">
    <property type="entry name" value="GAG-pre-integrase_dom"/>
</dbReference>
<comment type="caution">
    <text evidence="14">The sequence shown here is derived from an EMBL/GenBank/DDBJ whole genome shotgun (WGS) entry which is preliminary data.</text>
</comment>
<dbReference type="GO" id="GO:0003887">
    <property type="term" value="F:DNA-directed DNA polymerase activity"/>
    <property type="evidence" value="ECO:0007669"/>
    <property type="project" value="UniProtKB-EC"/>
</dbReference>
<dbReference type="Pfam" id="PF22936">
    <property type="entry name" value="Pol_BBD"/>
    <property type="match status" value="1"/>
</dbReference>
<keyword evidence="15" id="KW-1185">Reference proteome</keyword>
<dbReference type="Pfam" id="PF07727">
    <property type="entry name" value="RVT_2"/>
    <property type="match status" value="1"/>
</dbReference>
<dbReference type="PANTHER" id="PTHR42648:SF28">
    <property type="entry name" value="TRANSPOSON-ENCODED PROTEIN WITH RIBONUCLEASE H-LIKE AND RETROVIRUS ZINC FINGER-LIKE DOMAINS"/>
    <property type="match status" value="1"/>
</dbReference>
<evidence type="ECO:0000256" key="6">
    <source>
        <dbReference type="ARBA" id="ARBA00022801"/>
    </source>
</evidence>
<dbReference type="PANTHER" id="PTHR42648">
    <property type="entry name" value="TRANSPOSASE, PUTATIVE-RELATED"/>
    <property type="match status" value="1"/>
</dbReference>
<keyword evidence="6" id="KW-0378">Hydrolase</keyword>
<keyword evidence="3" id="KW-0645">Protease</keyword>
<evidence type="ECO:0008006" key="16">
    <source>
        <dbReference type="Google" id="ProtNLM"/>
    </source>
</evidence>
<dbReference type="EMBL" id="JANKHO010002156">
    <property type="protein sequence ID" value="KAJ3494244.1"/>
    <property type="molecule type" value="Genomic_DNA"/>
</dbReference>
<reference evidence="14" key="1">
    <citation type="submission" date="2022-07" db="EMBL/GenBank/DDBJ databases">
        <title>Genome Sequence of Agrocybe chaxingu.</title>
        <authorList>
            <person name="Buettner E."/>
        </authorList>
    </citation>
    <scope>NUCLEOTIDE SEQUENCE</scope>
    <source>
        <strain evidence="14">MP-N11</strain>
    </source>
</reference>
<protein>
    <recommendedName>
        <fullName evidence="16">Polyprotein</fullName>
    </recommendedName>
</protein>
<dbReference type="GO" id="GO:0004190">
    <property type="term" value="F:aspartic-type endopeptidase activity"/>
    <property type="evidence" value="ECO:0007669"/>
    <property type="project" value="UniProtKB-KW"/>
</dbReference>
<comment type="catalytic activity">
    <reaction evidence="9">
        <text>DNA(n) + a 2'-deoxyribonucleoside 5'-triphosphate = DNA(n+1) + diphosphate</text>
        <dbReference type="Rhea" id="RHEA:22508"/>
        <dbReference type="Rhea" id="RHEA-COMP:17339"/>
        <dbReference type="Rhea" id="RHEA-COMP:17340"/>
        <dbReference type="ChEBI" id="CHEBI:33019"/>
        <dbReference type="ChEBI" id="CHEBI:61560"/>
        <dbReference type="ChEBI" id="CHEBI:173112"/>
        <dbReference type="EC" id="2.7.7.7"/>
    </reaction>
</comment>
<dbReference type="SUPFAM" id="SSF57756">
    <property type="entry name" value="Retrovirus zinc finger-like domains"/>
    <property type="match status" value="1"/>
</dbReference>
<feature type="compositionally biased region" description="Polar residues" evidence="11">
    <location>
        <begin position="886"/>
        <end position="912"/>
    </location>
</feature>
<feature type="domain" description="Integrase catalytic" evidence="13">
    <location>
        <begin position="631"/>
        <end position="808"/>
    </location>
</feature>
<feature type="compositionally biased region" description="Polar residues" evidence="11">
    <location>
        <begin position="356"/>
        <end position="365"/>
    </location>
</feature>
<evidence type="ECO:0000256" key="8">
    <source>
        <dbReference type="ARBA" id="ARBA00048173"/>
    </source>
</evidence>
<dbReference type="InterPro" id="IPR001878">
    <property type="entry name" value="Znf_CCHC"/>
</dbReference>